<comment type="subcellular location">
    <subcellularLocation>
        <location evidence="1">Secreted</location>
        <location evidence="1">Cell wall</location>
    </subcellularLocation>
</comment>
<protein>
    <recommendedName>
        <fullName evidence="4">pectinesterase</fullName>
        <ecNumber evidence="4">3.1.1.11</ecNumber>
    </recommendedName>
</protein>
<comment type="pathway">
    <text evidence="2">Glycan metabolism; pectin degradation; 2-dehydro-3-deoxy-D-gluconate from pectin: step 1/5.</text>
</comment>
<organism evidence="9 10">
    <name type="scientific">Quercus lobata</name>
    <name type="common">Valley oak</name>
    <dbReference type="NCBI Taxonomy" id="97700"/>
    <lineage>
        <taxon>Eukaryota</taxon>
        <taxon>Viridiplantae</taxon>
        <taxon>Streptophyta</taxon>
        <taxon>Embryophyta</taxon>
        <taxon>Tracheophyta</taxon>
        <taxon>Spermatophyta</taxon>
        <taxon>Magnoliopsida</taxon>
        <taxon>eudicotyledons</taxon>
        <taxon>Gunneridae</taxon>
        <taxon>Pentapetalae</taxon>
        <taxon>rosids</taxon>
        <taxon>fabids</taxon>
        <taxon>Fagales</taxon>
        <taxon>Fagaceae</taxon>
        <taxon>Quercus</taxon>
    </lineage>
</organism>
<evidence type="ECO:0000256" key="4">
    <source>
        <dbReference type="ARBA" id="ARBA00013229"/>
    </source>
</evidence>
<dbReference type="InParanoid" id="A0A7N2LD05"/>
<proteinExistence type="inferred from homology"/>
<dbReference type="Proteomes" id="UP000594261">
    <property type="component" value="Chromosome 4"/>
</dbReference>
<evidence type="ECO:0000256" key="1">
    <source>
        <dbReference type="ARBA" id="ARBA00004191"/>
    </source>
</evidence>
<dbReference type="EC" id="3.1.1.11" evidence="4"/>
<dbReference type="InterPro" id="IPR012334">
    <property type="entry name" value="Pectin_lyas_fold"/>
</dbReference>
<dbReference type="GO" id="GO:0042545">
    <property type="term" value="P:cell wall modification"/>
    <property type="evidence" value="ECO:0007669"/>
    <property type="project" value="InterPro"/>
</dbReference>
<evidence type="ECO:0000313" key="10">
    <source>
        <dbReference type="Proteomes" id="UP000594261"/>
    </source>
</evidence>
<keyword evidence="7" id="KW-0063">Aspartyl esterase</keyword>
<dbReference type="EMBL" id="LRBV02000004">
    <property type="status" value="NOT_ANNOTATED_CDS"/>
    <property type="molecule type" value="Genomic_DNA"/>
</dbReference>
<dbReference type="SUPFAM" id="SSF51126">
    <property type="entry name" value="Pectin lyase-like"/>
    <property type="match status" value="1"/>
</dbReference>
<evidence type="ECO:0000256" key="2">
    <source>
        <dbReference type="ARBA" id="ARBA00005184"/>
    </source>
</evidence>
<keyword evidence="10" id="KW-1185">Reference proteome</keyword>
<evidence type="ECO:0000256" key="7">
    <source>
        <dbReference type="ARBA" id="ARBA00023085"/>
    </source>
</evidence>
<accession>A0A7N2LD05</accession>
<dbReference type="OMA" id="DKEGWIE"/>
<evidence type="ECO:0000259" key="8">
    <source>
        <dbReference type="Pfam" id="PF01095"/>
    </source>
</evidence>
<keyword evidence="5" id="KW-0964">Secreted</keyword>
<dbReference type="EnsemblPlants" id="QL04p023686:mrna">
    <property type="protein sequence ID" value="QL04p023686:mrna"/>
    <property type="gene ID" value="QL04p023686"/>
</dbReference>
<reference evidence="9 10" key="1">
    <citation type="journal article" date="2016" name="G3 (Bethesda)">
        <title>First Draft Assembly and Annotation of the Genome of a California Endemic Oak Quercus lobata Nee (Fagaceae).</title>
        <authorList>
            <person name="Sork V.L."/>
            <person name="Fitz-Gibbon S.T."/>
            <person name="Puiu D."/>
            <person name="Crepeau M."/>
            <person name="Gugger P.F."/>
            <person name="Sherman R."/>
            <person name="Stevens K."/>
            <person name="Langley C.H."/>
            <person name="Pellegrini M."/>
            <person name="Salzberg S.L."/>
        </authorList>
    </citation>
    <scope>NUCLEOTIDE SEQUENCE [LARGE SCALE GENOMIC DNA]</scope>
    <source>
        <strain evidence="9 10">cv. SW786</strain>
    </source>
</reference>
<comment type="similarity">
    <text evidence="3">Belongs to the pectinesterase family.</text>
</comment>
<keyword evidence="6" id="KW-0378">Hydrolase</keyword>
<dbReference type="Pfam" id="PF01095">
    <property type="entry name" value="Pectinesterase"/>
    <property type="match status" value="1"/>
</dbReference>
<dbReference type="Gramene" id="QL04p023686:mrna">
    <property type="protein sequence ID" value="QL04p023686:mrna"/>
    <property type="gene ID" value="QL04p023686"/>
</dbReference>
<feature type="domain" description="Pectinesterase catalytic" evidence="8">
    <location>
        <begin position="91"/>
        <end position="251"/>
    </location>
</feature>
<dbReference type="InterPro" id="IPR011050">
    <property type="entry name" value="Pectin_lyase_fold/virulence"/>
</dbReference>
<reference evidence="9" key="2">
    <citation type="submission" date="2021-01" db="UniProtKB">
        <authorList>
            <consortium name="EnsemblPlants"/>
        </authorList>
    </citation>
    <scope>IDENTIFICATION</scope>
</reference>
<evidence type="ECO:0000256" key="6">
    <source>
        <dbReference type="ARBA" id="ARBA00022801"/>
    </source>
</evidence>
<dbReference type="PANTHER" id="PTHR31321:SF134">
    <property type="entry name" value="PECTINESTERASE"/>
    <property type="match status" value="1"/>
</dbReference>
<evidence type="ECO:0000256" key="3">
    <source>
        <dbReference type="ARBA" id="ARBA00008891"/>
    </source>
</evidence>
<name>A0A7N2LD05_QUELO</name>
<dbReference type="InterPro" id="IPR000070">
    <property type="entry name" value="Pectinesterase_cat"/>
</dbReference>
<dbReference type="Gene3D" id="2.160.20.10">
    <property type="entry name" value="Single-stranded right-handed beta-helix, Pectin lyase-like"/>
    <property type="match status" value="1"/>
</dbReference>
<sequence>MKPTLSKLRLPSLKIFQVTETSPPFKAPLILFLQATPCGYEFKFLLAKTEKKSQSQRIKHVFSLMEQAAMLRLLNGNTYNIGLYSPKQKRHRPALAAEILGDKAAFYNCSFSGMQDTLWDATGRHYFYQCYIQGGVDFIFGNGQSFYEQSVIHYSLGTYGHGSHDTGYITAQGRDSADDPSGFVFKECVILGEGKAYLGRAWRAFSRVIIANSKLSDIVVPQGWNAWFNVGYEDQFTYVEVDNIGPGANTSIVFLG</sequence>
<dbReference type="UniPathway" id="UPA00545">
    <property type="reaction ID" value="UER00823"/>
</dbReference>
<dbReference type="GO" id="GO:0045490">
    <property type="term" value="P:pectin catabolic process"/>
    <property type="evidence" value="ECO:0007669"/>
    <property type="project" value="UniProtKB-UniPathway"/>
</dbReference>
<dbReference type="AlphaFoldDB" id="A0A7N2LD05"/>
<evidence type="ECO:0000256" key="5">
    <source>
        <dbReference type="ARBA" id="ARBA00022512"/>
    </source>
</evidence>
<dbReference type="PANTHER" id="PTHR31321">
    <property type="entry name" value="ACYL-COA THIOESTER HYDROLASE YBHC-RELATED"/>
    <property type="match status" value="1"/>
</dbReference>
<keyword evidence="5" id="KW-0134">Cell wall</keyword>
<evidence type="ECO:0000313" key="9">
    <source>
        <dbReference type="EnsemblPlants" id="QL04p023686:mrna"/>
    </source>
</evidence>
<dbReference type="GO" id="GO:0030599">
    <property type="term" value="F:pectinesterase activity"/>
    <property type="evidence" value="ECO:0007669"/>
    <property type="project" value="UniProtKB-EC"/>
</dbReference>